<evidence type="ECO:0000313" key="3">
    <source>
        <dbReference type="Proteomes" id="UP000001901"/>
    </source>
</evidence>
<dbReference type="HOGENOM" id="CLU_1478837_0_0_2"/>
<dbReference type="GeneID" id="8739266"/>
<sequence length="182" mass="21381">MITYKIRRFNIEGFEIRGKKYLSPEEEFLLSKKVFVQEKVDGKFTCRDFGDFLILCEDLRDTHTIYYKNLPSRFLGFDVYQKDEGFLEVKEAYKIMLEYGIIPVPIIYVGKVDKEMIKNFVLEKNSEFLTEINPKMRDIAKEVAPDIVGKKNFIEGVVVKYYENNRLYAGKAVNPAFEKIGR</sequence>
<gene>
    <name evidence="2" type="ordered locus">Arcpr_0607</name>
</gene>
<dbReference type="AlphaFoldDB" id="D2RH97"/>
<dbReference type="Pfam" id="PF09414">
    <property type="entry name" value="RNA_ligase"/>
    <property type="match status" value="1"/>
</dbReference>
<reference evidence="2 3" key="1">
    <citation type="journal article" date="2010" name="Stand. Genomic Sci.">
        <title>Complete genome sequence of Archaeoglobus profundus type strain (AV18).</title>
        <authorList>
            <person name="von Jan M."/>
            <person name="Lapidus A."/>
            <person name="Del Rio T.G."/>
            <person name="Copeland A."/>
            <person name="Tice H."/>
            <person name="Cheng J.F."/>
            <person name="Lucas S."/>
            <person name="Chen F."/>
            <person name="Nolan M."/>
            <person name="Goodwin L."/>
            <person name="Han C."/>
            <person name="Pitluck S."/>
            <person name="Liolios K."/>
            <person name="Ivanova N."/>
            <person name="Mavromatis K."/>
            <person name="Ovchinnikova G."/>
            <person name="Chertkov O."/>
            <person name="Pati A."/>
            <person name="Chen A."/>
            <person name="Palaniappan K."/>
            <person name="Land M."/>
            <person name="Hauser L."/>
            <person name="Chang Y.J."/>
            <person name="Jeffries C.D."/>
            <person name="Saunders E."/>
            <person name="Brettin T."/>
            <person name="Detter J.C."/>
            <person name="Chain P."/>
            <person name="Eichinger K."/>
            <person name="Huber H."/>
            <person name="Spring S."/>
            <person name="Rohde M."/>
            <person name="Goker M."/>
            <person name="Wirth R."/>
            <person name="Woyke T."/>
            <person name="Bristow J."/>
            <person name="Eisen J.A."/>
            <person name="Markowitz V."/>
            <person name="Hugenholtz P."/>
            <person name="Kyrpides N.C."/>
            <person name="Klenk H.P."/>
        </authorList>
    </citation>
    <scope>NUCLEOTIDE SEQUENCE [LARGE SCALE GENOMIC DNA]</scope>
    <source>
        <strain evidence="3">DSM 5631 / JCM 9629 / NBRC 100127 / Av18</strain>
    </source>
</reference>
<accession>D2RH97</accession>
<proteinExistence type="predicted"/>
<keyword evidence="3" id="KW-1185">Reference proteome</keyword>
<evidence type="ECO:0000259" key="1">
    <source>
        <dbReference type="Pfam" id="PF09414"/>
    </source>
</evidence>
<dbReference type="InterPro" id="IPR021122">
    <property type="entry name" value="RNA_ligase_dom_REL/Rnl2"/>
</dbReference>
<dbReference type="SUPFAM" id="SSF56091">
    <property type="entry name" value="DNA ligase/mRNA capping enzyme, catalytic domain"/>
    <property type="match status" value="1"/>
</dbReference>
<name>D2RH97_ARCPA</name>
<dbReference type="Proteomes" id="UP000001901">
    <property type="component" value="Chromosome"/>
</dbReference>
<protein>
    <recommendedName>
        <fullName evidence="1">RNA ligase domain-containing protein</fullName>
    </recommendedName>
</protein>
<dbReference type="EMBL" id="CP001857">
    <property type="protein sequence ID" value="ADB57672.1"/>
    <property type="molecule type" value="Genomic_DNA"/>
</dbReference>
<dbReference type="PaxDb" id="572546-Arcpr_0607"/>
<dbReference type="Gene3D" id="3.30.470.30">
    <property type="entry name" value="DNA ligase/mRNA capping enzyme"/>
    <property type="match status" value="1"/>
</dbReference>
<organism evidence="2 3">
    <name type="scientific">Archaeoglobus profundus (strain DSM 5631 / JCM 9629 / NBRC 100127 / Av18)</name>
    <dbReference type="NCBI Taxonomy" id="572546"/>
    <lineage>
        <taxon>Archaea</taxon>
        <taxon>Methanobacteriati</taxon>
        <taxon>Methanobacteriota</taxon>
        <taxon>Archaeoglobi</taxon>
        <taxon>Archaeoglobales</taxon>
        <taxon>Archaeoglobaceae</taxon>
        <taxon>Archaeoglobus</taxon>
    </lineage>
</organism>
<dbReference type="KEGG" id="apo:Arcpr_0607"/>
<feature type="domain" description="RNA ligase" evidence="1">
    <location>
        <begin position="51"/>
        <end position="164"/>
    </location>
</feature>
<evidence type="ECO:0000313" key="2">
    <source>
        <dbReference type="EMBL" id="ADB57672.1"/>
    </source>
</evidence>
<dbReference type="RefSeq" id="WP_012940008.1">
    <property type="nucleotide sequence ID" value="NC_013741.1"/>
</dbReference>